<name>A0A3S5AHX5_9PLAT</name>
<evidence type="ECO:0000313" key="2">
    <source>
        <dbReference type="Proteomes" id="UP000784294"/>
    </source>
</evidence>
<sequence length="125" mass="14215">MKIVNLSSKLLVHPTTNVVSIPSVSYKPLQRITERYHAPRDNTVALHHYLGLAIRSQVLSWASSFILPTGVGRYCSVHEYDHHFRVSKPGRYVNFGQDLDSTLLETLKTTGYDDSVDPSVKYWII</sequence>
<dbReference type="EMBL" id="CAAALY010105291">
    <property type="protein sequence ID" value="VEL29680.1"/>
    <property type="molecule type" value="Genomic_DNA"/>
</dbReference>
<organism evidence="1 2">
    <name type="scientific">Protopolystoma xenopodis</name>
    <dbReference type="NCBI Taxonomy" id="117903"/>
    <lineage>
        <taxon>Eukaryota</taxon>
        <taxon>Metazoa</taxon>
        <taxon>Spiralia</taxon>
        <taxon>Lophotrochozoa</taxon>
        <taxon>Platyhelminthes</taxon>
        <taxon>Monogenea</taxon>
        <taxon>Polyopisthocotylea</taxon>
        <taxon>Polystomatidea</taxon>
        <taxon>Polystomatidae</taxon>
        <taxon>Protopolystoma</taxon>
    </lineage>
</organism>
<accession>A0A3S5AHX5</accession>
<dbReference type="Proteomes" id="UP000784294">
    <property type="component" value="Unassembled WGS sequence"/>
</dbReference>
<proteinExistence type="predicted"/>
<reference evidence="1" key="1">
    <citation type="submission" date="2018-11" db="EMBL/GenBank/DDBJ databases">
        <authorList>
            <consortium name="Pathogen Informatics"/>
        </authorList>
    </citation>
    <scope>NUCLEOTIDE SEQUENCE</scope>
</reference>
<gene>
    <name evidence="1" type="ORF">PXEA_LOCUS23120</name>
</gene>
<evidence type="ECO:0000313" key="1">
    <source>
        <dbReference type="EMBL" id="VEL29680.1"/>
    </source>
</evidence>
<dbReference type="AlphaFoldDB" id="A0A3S5AHX5"/>
<comment type="caution">
    <text evidence="1">The sequence shown here is derived from an EMBL/GenBank/DDBJ whole genome shotgun (WGS) entry which is preliminary data.</text>
</comment>
<keyword evidence="2" id="KW-1185">Reference proteome</keyword>
<protein>
    <submittedName>
        <fullName evidence="1">Uncharacterized protein</fullName>
    </submittedName>
</protein>